<organism evidence="2 3">
    <name type="scientific">Colocasia esculenta</name>
    <name type="common">Wild taro</name>
    <name type="synonym">Arum esculentum</name>
    <dbReference type="NCBI Taxonomy" id="4460"/>
    <lineage>
        <taxon>Eukaryota</taxon>
        <taxon>Viridiplantae</taxon>
        <taxon>Streptophyta</taxon>
        <taxon>Embryophyta</taxon>
        <taxon>Tracheophyta</taxon>
        <taxon>Spermatophyta</taxon>
        <taxon>Magnoliopsida</taxon>
        <taxon>Liliopsida</taxon>
        <taxon>Araceae</taxon>
        <taxon>Aroideae</taxon>
        <taxon>Colocasieae</taxon>
        <taxon>Colocasia</taxon>
    </lineage>
</organism>
<protein>
    <submittedName>
        <fullName evidence="2">Uncharacterized protein</fullName>
    </submittedName>
</protein>
<dbReference type="Proteomes" id="UP000652761">
    <property type="component" value="Unassembled WGS sequence"/>
</dbReference>
<dbReference type="AlphaFoldDB" id="A0A843WE78"/>
<gene>
    <name evidence="2" type="ORF">Taro_035766</name>
</gene>
<proteinExistence type="predicted"/>
<feature type="region of interest" description="Disordered" evidence="1">
    <location>
        <begin position="36"/>
        <end position="66"/>
    </location>
</feature>
<evidence type="ECO:0000256" key="1">
    <source>
        <dbReference type="SAM" id="MobiDB-lite"/>
    </source>
</evidence>
<name>A0A843WE78_COLES</name>
<comment type="caution">
    <text evidence="2">The sequence shown here is derived from an EMBL/GenBank/DDBJ whole genome shotgun (WGS) entry which is preliminary data.</text>
</comment>
<keyword evidence="3" id="KW-1185">Reference proteome</keyword>
<evidence type="ECO:0000313" key="2">
    <source>
        <dbReference type="EMBL" id="MQM02995.1"/>
    </source>
</evidence>
<accession>A0A843WE78</accession>
<sequence length="98" mass="10188">MEVGVAATDIRLRKVQLGCVYKVAADRGQLGMLALSEAGSRRSGGGGGGSSSSSRRRRRGRRRGRRSAELQVALCSAAAESSEIVLVGVQASSLPAWS</sequence>
<dbReference type="EMBL" id="NMUH01002957">
    <property type="protein sequence ID" value="MQM02995.1"/>
    <property type="molecule type" value="Genomic_DNA"/>
</dbReference>
<feature type="compositionally biased region" description="Basic residues" evidence="1">
    <location>
        <begin position="54"/>
        <end position="65"/>
    </location>
</feature>
<evidence type="ECO:0000313" key="3">
    <source>
        <dbReference type="Proteomes" id="UP000652761"/>
    </source>
</evidence>
<reference evidence="2" key="1">
    <citation type="submission" date="2017-07" db="EMBL/GenBank/DDBJ databases">
        <title>Taro Niue Genome Assembly and Annotation.</title>
        <authorList>
            <person name="Atibalentja N."/>
            <person name="Keating K."/>
            <person name="Fields C.J."/>
        </authorList>
    </citation>
    <scope>NUCLEOTIDE SEQUENCE</scope>
    <source>
        <strain evidence="2">Niue_2</strain>
        <tissue evidence="2">Leaf</tissue>
    </source>
</reference>